<feature type="signal peptide" evidence="1">
    <location>
        <begin position="1"/>
        <end position="28"/>
    </location>
</feature>
<evidence type="ECO:0000256" key="1">
    <source>
        <dbReference type="SAM" id="SignalP"/>
    </source>
</evidence>
<sequence>MGFLLLYKMLSFAKTLPVLFILLQMGWAEEKRSSELDFKSSPLENTNYLQRIHIYNEDNFEKFFLLSSNYPSKLSFRASSIPDYKYDAFIERLSFNSNSRKICSFPVFGYDPTTYYIRLESTNNDYEIFQVIKTYDNPATNLIDIYIINMANCQYTKNEVLKGYDYFNYGGSFLVYNPRNEDYFDFFSFNGQETCGSYICKHTYNFAKQSFGKPMAFGFSNNNPNTKLLYIGSSSDQGYFAISKNGNKYFLYSLTSNGDTINTINESYDKMLKLLRVSTSYEDSNIYILLIVSHCRSIIFVGTFGACYFLEGKEKEVFCLQFDNKLNYKFNKSLNLDYETKHLAIYNLNRDGLLLLSTYCENNEYEKCQEFRLTKFDSTGAYSEFSKFRDATCFSKKHQFTFFEEDGNICLFYICDSQQEKNTSYDYIIRSRCF</sequence>
<organism evidence="2 3">
    <name type="scientific">Ceratosolen solmsi marchali</name>
    <dbReference type="NCBI Taxonomy" id="326594"/>
    <lineage>
        <taxon>Eukaryota</taxon>
        <taxon>Metazoa</taxon>
        <taxon>Ecdysozoa</taxon>
        <taxon>Arthropoda</taxon>
        <taxon>Hexapoda</taxon>
        <taxon>Insecta</taxon>
        <taxon>Pterygota</taxon>
        <taxon>Neoptera</taxon>
        <taxon>Endopterygota</taxon>
        <taxon>Hymenoptera</taxon>
        <taxon>Apocrita</taxon>
        <taxon>Proctotrupomorpha</taxon>
        <taxon>Chalcidoidea</taxon>
        <taxon>Agaonidae</taxon>
        <taxon>Agaoninae</taxon>
        <taxon>Ceratosolen</taxon>
    </lineage>
</organism>
<feature type="chain" id="PRO_5042616288" evidence="1">
    <location>
        <begin position="29"/>
        <end position="434"/>
    </location>
</feature>
<proteinExistence type="predicted"/>
<keyword evidence="1" id="KW-0732">Signal</keyword>
<evidence type="ECO:0000313" key="2">
    <source>
        <dbReference type="Proteomes" id="UP000695007"/>
    </source>
</evidence>
<name>A0AAJ7DZY8_9HYME</name>
<dbReference type="KEGG" id="csol:105365996"/>
<protein>
    <submittedName>
        <fullName evidence="3">Uncharacterized protein LOC105365996</fullName>
    </submittedName>
</protein>
<reference evidence="3" key="1">
    <citation type="submission" date="2025-08" db="UniProtKB">
        <authorList>
            <consortium name="RefSeq"/>
        </authorList>
    </citation>
    <scope>IDENTIFICATION</scope>
</reference>
<gene>
    <name evidence="3" type="primary">LOC105365996</name>
</gene>
<evidence type="ECO:0000313" key="3">
    <source>
        <dbReference type="RefSeq" id="XP_011502603.1"/>
    </source>
</evidence>
<dbReference type="GeneID" id="105365996"/>
<dbReference type="AlphaFoldDB" id="A0AAJ7DZY8"/>
<keyword evidence="2" id="KW-1185">Reference proteome</keyword>
<accession>A0AAJ7DZY8</accession>
<dbReference type="RefSeq" id="XP_011502603.1">
    <property type="nucleotide sequence ID" value="XM_011504301.1"/>
</dbReference>
<dbReference type="Proteomes" id="UP000695007">
    <property type="component" value="Unplaced"/>
</dbReference>